<evidence type="ECO:0000313" key="4">
    <source>
        <dbReference type="EMBL" id="GIE15639.1"/>
    </source>
</evidence>
<organism evidence="4 5">
    <name type="scientific">Paractinoplanes ferrugineus</name>
    <dbReference type="NCBI Taxonomy" id="113564"/>
    <lineage>
        <taxon>Bacteria</taxon>
        <taxon>Bacillati</taxon>
        <taxon>Actinomycetota</taxon>
        <taxon>Actinomycetes</taxon>
        <taxon>Micromonosporales</taxon>
        <taxon>Micromonosporaceae</taxon>
        <taxon>Paractinoplanes</taxon>
    </lineage>
</organism>
<feature type="domain" description="Fe/B12 periplasmic-binding" evidence="3">
    <location>
        <begin position="58"/>
        <end position="333"/>
    </location>
</feature>
<evidence type="ECO:0000259" key="3">
    <source>
        <dbReference type="PROSITE" id="PS50983"/>
    </source>
</evidence>
<sequence length="334" mass="34825">MRSPMSWRAIAPLSVLLMLLAGCSATADEPGTAPSGSAGPVALTNCGVPVTVTKPPARAVTMNQPATEIMLALGLQDRMIGTAYLDDQVLPEYATAYATVPVLAKEYPSKEKLLEAEPDFVYASFASAFSDEGVGDRAGWNKLGVGTYNSPAGCAKETRPAKLSVNDVFAEIRDIAAIFGVRDRAETLIADQQAKITAAAATIKDAENTTVLWWDGGSDAPSVGACCGSPGMIMQAVGVTNAFADLTGSWADSSWETVADRDPDAIVLIDASWDPAATKQAFLQKHPTLKDLPAVRAKRFIVIPFSATAAGVRNVLGIEALAKGIAALPAKVGS</sequence>
<reference evidence="4" key="1">
    <citation type="submission" date="2021-01" db="EMBL/GenBank/DDBJ databases">
        <title>Whole genome shotgun sequence of Actinoplanes ferrugineus NBRC 15555.</title>
        <authorList>
            <person name="Komaki H."/>
            <person name="Tamura T."/>
        </authorList>
    </citation>
    <scope>NUCLEOTIDE SEQUENCE</scope>
    <source>
        <strain evidence="4">NBRC 15555</strain>
    </source>
</reference>
<comment type="caution">
    <text evidence="4">The sequence shown here is derived from an EMBL/GenBank/DDBJ whole genome shotgun (WGS) entry which is preliminary data.</text>
</comment>
<dbReference type="PROSITE" id="PS51257">
    <property type="entry name" value="PROKAR_LIPOPROTEIN"/>
    <property type="match status" value="1"/>
</dbReference>
<dbReference type="PROSITE" id="PS50983">
    <property type="entry name" value="FE_B12_PBP"/>
    <property type="match status" value="1"/>
</dbReference>
<feature type="chain" id="PRO_5037892918" evidence="2">
    <location>
        <begin position="28"/>
        <end position="334"/>
    </location>
</feature>
<evidence type="ECO:0000313" key="5">
    <source>
        <dbReference type="Proteomes" id="UP000598174"/>
    </source>
</evidence>
<dbReference type="SUPFAM" id="SSF53807">
    <property type="entry name" value="Helical backbone' metal receptor"/>
    <property type="match status" value="1"/>
</dbReference>
<dbReference type="Pfam" id="PF01497">
    <property type="entry name" value="Peripla_BP_2"/>
    <property type="match status" value="1"/>
</dbReference>
<proteinExistence type="inferred from homology"/>
<evidence type="ECO:0000256" key="2">
    <source>
        <dbReference type="SAM" id="SignalP"/>
    </source>
</evidence>
<dbReference type="PANTHER" id="PTHR30535">
    <property type="entry name" value="VITAMIN B12-BINDING PROTEIN"/>
    <property type="match status" value="1"/>
</dbReference>
<keyword evidence="5" id="KW-1185">Reference proteome</keyword>
<comment type="similarity">
    <text evidence="1">Belongs to the bacterial solute-binding protein 8 family.</text>
</comment>
<protein>
    <submittedName>
        <fullName evidence="4">ABC transporter substrate-binding protein</fullName>
    </submittedName>
</protein>
<dbReference type="EMBL" id="BOMM01000070">
    <property type="protein sequence ID" value="GIE15639.1"/>
    <property type="molecule type" value="Genomic_DNA"/>
</dbReference>
<feature type="signal peptide" evidence="2">
    <location>
        <begin position="1"/>
        <end position="27"/>
    </location>
</feature>
<dbReference type="Proteomes" id="UP000598174">
    <property type="component" value="Unassembled WGS sequence"/>
</dbReference>
<dbReference type="RefSeq" id="WP_203822001.1">
    <property type="nucleotide sequence ID" value="NZ_BAAABP010000015.1"/>
</dbReference>
<keyword evidence="2" id="KW-0732">Signal</keyword>
<dbReference type="AlphaFoldDB" id="A0A919JAF4"/>
<dbReference type="PANTHER" id="PTHR30535:SF7">
    <property type="entry name" value="IRON(III) DICITRATE-BINDING PROTEIN"/>
    <property type="match status" value="1"/>
</dbReference>
<accession>A0A919JAF4</accession>
<dbReference type="InterPro" id="IPR002491">
    <property type="entry name" value="ABC_transptr_periplasmic_BD"/>
</dbReference>
<gene>
    <name evidence="4" type="ORF">Afe05nite_74790</name>
</gene>
<dbReference type="Gene3D" id="3.40.50.1980">
    <property type="entry name" value="Nitrogenase molybdenum iron protein domain"/>
    <property type="match status" value="2"/>
</dbReference>
<name>A0A919JAF4_9ACTN</name>
<evidence type="ECO:0000256" key="1">
    <source>
        <dbReference type="ARBA" id="ARBA00008814"/>
    </source>
</evidence>
<dbReference type="InterPro" id="IPR050902">
    <property type="entry name" value="ABC_Transporter_SBP"/>
</dbReference>